<feature type="compositionally biased region" description="Basic and acidic residues" evidence="1">
    <location>
        <begin position="1"/>
        <end position="35"/>
    </location>
</feature>
<gene>
    <name evidence="2" type="ORF">D7I43_03950</name>
</gene>
<reference evidence="2 3" key="1">
    <citation type="journal article" date="2018" name="Int. J. Syst. Evol. Microbiol.">
        <title>Micromonospora globbae sp. nov., an endophytic actinomycete isolated from roots of Globba winitii C. H. Wright.</title>
        <authorList>
            <person name="Kuncharoen N."/>
            <person name="Pittayakhajonwut P."/>
            <person name="Tanasupawat S."/>
        </authorList>
    </citation>
    <scope>NUCLEOTIDE SEQUENCE [LARGE SCALE GENOMIC DNA]</scope>
    <source>
        <strain evidence="2 3">WPS1-2</strain>
    </source>
</reference>
<dbReference type="Proteomes" id="UP000285744">
    <property type="component" value="Unassembled WGS sequence"/>
</dbReference>
<proteinExistence type="predicted"/>
<dbReference type="EMBL" id="RAQQ01000002">
    <property type="protein sequence ID" value="RKF28889.1"/>
    <property type="molecule type" value="Genomic_DNA"/>
</dbReference>
<evidence type="ECO:0000256" key="1">
    <source>
        <dbReference type="SAM" id="MobiDB-lite"/>
    </source>
</evidence>
<organism evidence="2 3">
    <name type="scientific">Micromonospora globbae</name>
    <dbReference type="NCBI Taxonomy" id="1894969"/>
    <lineage>
        <taxon>Bacteria</taxon>
        <taxon>Bacillati</taxon>
        <taxon>Actinomycetota</taxon>
        <taxon>Actinomycetes</taxon>
        <taxon>Micromonosporales</taxon>
        <taxon>Micromonosporaceae</taxon>
        <taxon>Micromonospora</taxon>
    </lineage>
</organism>
<feature type="compositionally biased region" description="Basic and acidic residues" evidence="1">
    <location>
        <begin position="47"/>
        <end position="58"/>
    </location>
</feature>
<accession>A0A420F7I9</accession>
<evidence type="ECO:0000313" key="3">
    <source>
        <dbReference type="Proteomes" id="UP000285744"/>
    </source>
</evidence>
<dbReference type="RefSeq" id="WP_120326975.1">
    <property type="nucleotide sequence ID" value="NZ_RAQQ01000002.1"/>
</dbReference>
<comment type="caution">
    <text evidence="2">The sequence shown here is derived from an EMBL/GenBank/DDBJ whole genome shotgun (WGS) entry which is preliminary data.</text>
</comment>
<sequence>MSRRRAPEPEEPREEGADREEAASREDAEHVERIRTGPTANPARVRVPKEGLSRRKDEGDPEASGPPPGEEA</sequence>
<name>A0A420F7I9_9ACTN</name>
<evidence type="ECO:0000313" key="2">
    <source>
        <dbReference type="EMBL" id="RKF28889.1"/>
    </source>
</evidence>
<dbReference type="AlphaFoldDB" id="A0A420F7I9"/>
<protein>
    <submittedName>
        <fullName evidence="2">Uncharacterized protein</fullName>
    </submittedName>
</protein>
<feature type="region of interest" description="Disordered" evidence="1">
    <location>
        <begin position="1"/>
        <end position="72"/>
    </location>
</feature>